<name>A0A6J4S498_9ACTN</name>
<evidence type="ECO:0000256" key="4">
    <source>
        <dbReference type="ARBA" id="ARBA00023136"/>
    </source>
</evidence>
<evidence type="ECO:0000256" key="3">
    <source>
        <dbReference type="ARBA" id="ARBA00022989"/>
    </source>
</evidence>
<feature type="transmembrane region" description="Helical" evidence="5">
    <location>
        <begin position="68"/>
        <end position="87"/>
    </location>
</feature>
<keyword evidence="4 5" id="KW-0472">Membrane</keyword>
<sequence length="201" mass="20735">MTEWRRLTALPVAVLVVPATIAMTDGHLAEGPTALVISTLAATLAVSALALQPFLAALGGRRLSWHRALGTATFALVLTHVGGLYVVSAEDTLFALSPDGPTRARMALMATIALAVVVVLGAGRTWLPVSTTTWRVLHAFFAVLVVVLGVGHAVLTDGALDGAGTPVLLMLSAAALGGITYAFVRRAGVPPGRRARGTSQR</sequence>
<keyword evidence="2 5" id="KW-0812">Transmembrane</keyword>
<dbReference type="InterPro" id="IPR013130">
    <property type="entry name" value="Fe3_Rdtase_TM_dom"/>
</dbReference>
<gene>
    <name evidence="7" type="ORF">AVDCRST_MAG65-1879</name>
</gene>
<keyword evidence="3 5" id="KW-1133">Transmembrane helix</keyword>
<protein>
    <recommendedName>
        <fullName evidence="6">Ferric oxidoreductase domain-containing protein</fullName>
    </recommendedName>
</protein>
<evidence type="ECO:0000259" key="6">
    <source>
        <dbReference type="Pfam" id="PF01794"/>
    </source>
</evidence>
<organism evidence="7">
    <name type="scientific">uncultured Solirubrobacteraceae bacterium</name>
    <dbReference type="NCBI Taxonomy" id="1162706"/>
    <lineage>
        <taxon>Bacteria</taxon>
        <taxon>Bacillati</taxon>
        <taxon>Actinomycetota</taxon>
        <taxon>Thermoleophilia</taxon>
        <taxon>Solirubrobacterales</taxon>
        <taxon>Solirubrobacteraceae</taxon>
        <taxon>environmental samples</taxon>
    </lineage>
</organism>
<evidence type="ECO:0000256" key="5">
    <source>
        <dbReference type="SAM" id="Phobius"/>
    </source>
</evidence>
<dbReference type="AlphaFoldDB" id="A0A6J4S498"/>
<evidence type="ECO:0000256" key="2">
    <source>
        <dbReference type="ARBA" id="ARBA00022692"/>
    </source>
</evidence>
<feature type="transmembrane region" description="Helical" evidence="5">
    <location>
        <begin position="34"/>
        <end position="56"/>
    </location>
</feature>
<proteinExistence type="predicted"/>
<feature type="transmembrane region" description="Helical" evidence="5">
    <location>
        <begin position="167"/>
        <end position="184"/>
    </location>
</feature>
<dbReference type="GO" id="GO:0016020">
    <property type="term" value="C:membrane"/>
    <property type="evidence" value="ECO:0007669"/>
    <property type="project" value="UniProtKB-SubCell"/>
</dbReference>
<dbReference type="Pfam" id="PF01794">
    <property type="entry name" value="Ferric_reduct"/>
    <property type="match status" value="1"/>
</dbReference>
<evidence type="ECO:0000313" key="7">
    <source>
        <dbReference type="EMBL" id="CAA9488453.1"/>
    </source>
</evidence>
<comment type="subcellular location">
    <subcellularLocation>
        <location evidence="1">Membrane</location>
        <topology evidence="1">Multi-pass membrane protein</topology>
    </subcellularLocation>
</comment>
<feature type="transmembrane region" description="Helical" evidence="5">
    <location>
        <begin position="136"/>
        <end position="155"/>
    </location>
</feature>
<feature type="transmembrane region" description="Helical" evidence="5">
    <location>
        <begin position="107"/>
        <end position="127"/>
    </location>
</feature>
<dbReference type="EMBL" id="CADCVL010000344">
    <property type="protein sequence ID" value="CAA9488453.1"/>
    <property type="molecule type" value="Genomic_DNA"/>
</dbReference>
<evidence type="ECO:0000256" key="1">
    <source>
        <dbReference type="ARBA" id="ARBA00004141"/>
    </source>
</evidence>
<accession>A0A6J4S498</accession>
<feature type="domain" description="Ferric oxidoreductase" evidence="6">
    <location>
        <begin position="44"/>
        <end position="148"/>
    </location>
</feature>
<reference evidence="7" key="1">
    <citation type="submission" date="2020-02" db="EMBL/GenBank/DDBJ databases">
        <authorList>
            <person name="Meier V. D."/>
        </authorList>
    </citation>
    <scope>NUCLEOTIDE SEQUENCE</scope>
    <source>
        <strain evidence="7">AVDCRST_MAG65</strain>
    </source>
</reference>